<reference evidence="2 3" key="1">
    <citation type="submission" date="2017-07" db="EMBL/GenBank/DDBJ databases">
        <title>Genome sequence of Streptomyces pluripotens MUSC 137T.</title>
        <authorList>
            <person name="Ser H.-L."/>
            <person name="Lee L.-H."/>
        </authorList>
    </citation>
    <scope>NUCLEOTIDE SEQUENCE [LARGE SCALE GENOMIC DNA]</scope>
    <source>
        <strain evidence="2 3">MUSC 137</strain>
    </source>
</reference>
<dbReference type="Pfam" id="PF01494">
    <property type="entry name" value="FAD_binding_3"/>
    <property type="match status" value="1"/>
</dbReference>
<accession>A0A221P4U9</accession>
<protein>
    <submittedName>
        <fullName evidence="2">Monooxygenase</fullName>
    </submittedName>
</protein>
<keyword evidence="2" id="KW-0560">Oxidoreductase</keyword>
<gene>
    <name evidence="2" type="ORF">LK07_27265</name>
</gene>
<organism evidence="2 3">
    <name type="scientific">Streptomyces pluripotens</name>
    <dbReference type="NCBI Taxonomy" id="1355015"/>
    <lineage>
        <taxon>Bacteria</taxon>
        <taxon>Bacillati</taxon>
        <taxon>Actinomycetota</taxon>
        <taxon>Actinomycetes</taxon>
        <taxon>Kitasatosporales</taxon>
        <taxon>Streptomycetaceae</taxon>
        <taxon>Streptomyces</taxon>
    </lineage>
</organism>
<proteinExistence type="predicted"/>
<dbReference type="EMBL" id="CP022433">
    <property type="protein sequence ID" value="ASN27106.1"/>
    <property type="molecule type" value="Genomic_DNA"/>
</dbReference>
<dbReference type="AlphaFoldDB" id="A0A221P4U9"/>
<dbReference type="GO" id="GO:0004497">
    <property type="term" value="F:monooxygenase activity"/>
    <property type="evidence" value="ECO:0007669"/>
    <property type="project" value="UniProtKB-KW"/>
</dbReference>
<evidence type="ECO:0000313" key="3">
    <source>
        <dbReference type="Proteomes" id="UP000031501"/>
    </source>
</evidence>
<dbReference type="PANTHER" id="PTHR47469">
    <property type="entry name" value="MONOOXYGENASE-LIKE"/>
    <property type="match status" value="1"/>
</dbReference>
<dbReference type="SUPFAM" id="SSF51905">
    <property type="entry name" value="FAD/NAD(P)-binding domain"/>
    <property type="match status" value="1"/>
</dbReference>
<feature type="domain" description="FAD-binding" evidence="1">
    <location>
        <begin position="262"/>
        <end position="338"/>
    </location>
</feature>
<dbReference type="InterPro" id="IPR053212">
    <property type="entry name" value="DHP_3-monooxygenase"/>
</dbReference>
<dbReference type="KEGG" id="splu:LK06_026110"/>
<dbReference type="OrthoDB" id="9782160at2"/>
<name>A0A221P4U9_9ACTN</name>
<dbReference type="Proteomes" id="UP000031501">
    <property type="component" value="Chromosome"/>
</dbReference>
<dbReference type="InterPro" id="IPR002938">
    <property type="entry name" value="FAD-bd"/>
</dbReference>
<dbReference type="RefSeq" id="WP_052270241.1">
    <property type="nucleotide sequence ID" value="NZ_CP021080.1"/>
</dbReference>
<keyword evidence="2" id="KW-0503">Monooxygenase</keyword>
<sequence>MRIRGSRVAVVGGSIAGCATAVALARAGCEVAVFERSRGGLRDRGAGITLPASLYGELLDAGYLGPDMRVLRRPELIWLTRAGRSAEGRVVGRQPYPSIMASWALVWRGLRSQVPDRLYHEGATVTDVQQRDDGVGLWIDGRPAGTYAAVVGADGYRSTVRPIVAPEATVRYAGYGLWRGDYPADRGMDGPQSPLLDDFVAVGFRGGHAVFYRIPDAGPGGLRQNWALYSSVPYDLYPAGAAAPIPRGQVTETAAAHLDGLISRELPPLWADAVRRTERHELSVNPMYDTTVSRYAKGSLLLAGDAGAIARPHTGAGAVKALQDAWALERACQEHETWAQALAVFDTTRRGAGNALTELGKHLGRMRVEDSPDWSALTPADFESWLHANTHGWQSAYDPA</sequence>
<dbReference type="Gene3D" id="3.50.50.60">
    <property type="entry name" value="FAD/NAD(P)-binding domain"/>
    <property type="match status" value="2"/>
</dbReference>
<dbReference type="STRING" id="1355015.LK06_026110"/>
<dbReference type="PANTHER" id="PTHR47469:SF2">
    <property type="entry name" value="OS06G0597600 PROTEIN"/>
    <property type="match status" value="1"/>
</dbReference>
<dbReference type="SUPFAM" id="SSF54373">
    <property type="entry name" value="FAD-linked reductases, C-terminal domain"/>
    <property type="match status" value="1"/>
</dbReference>
<dbReference type="GO" id="GO:0071949">
    <property type="term" value="F:FAD binding"/>
    <property type="evidence" value="ECO:0007669"/>
    <property type="project" value="InterPro"/>
</dbReference>
<dbReference type="PROSITE" id="PS51257">
    <property type="entry name" value="PROKAR_LIPOPROTEIN"/>
    <property type="match status" value="1"/>
</dbReference>
<evidence type="ECO:0000313" key="2">
    <source>
        <dbReference type="EMBL" id="ASN27106.1"/>
    </source>
</evidence>
<dbReference type="PRINTS" id="PR00420">
    <property type="entry name" value="RNGMNOXGNASE"/>
</dbReference>
<keyword evidence="3" id="KW-1185">Reference proteome</keyword>
<evidence type="ECO:0000259" key="1">
    <source>
        <dbReference type="Pfam" id="PF01494"/>
    </source>
</evidence>
<dbReference type="InterPro" id="IPR036188">
    <property type="entry name" value="FAD/NAD-bd_sf"/>
</dbReference>
<dbReference type="Pfam" id="PF13450">
    <property type="entry name" value="NAD_binding_8"/>
    <property type="match status" value="1"/>
</dbReference>